<dbReference type="RefSeq" id="WP_133444265.1">
    <property type="nucleotide sequence ID" value="NZ_SCWB01000014.1"/>
</dbReference>
<dbReference type="EMBL" id="SCWB01000014">
    <property type="protein sequence ID" value="TDM07474.1"/>
    <property type="molecule type" value="Genomic_DNA"/>
</dbReference>
<dbReference type="OrthoDB" id="2411228at2"/>
<sequence length="118" mass="13399">MKLRTVLFGFTTGVATGIITGMMRSPRPQHEVEQNFVSNSYETKSLLHQLKIEATEVKDYVMKTKNESQAVMKTMGDEVKSMIATYKSDIDPNITHIKSNVENVKNRADEVKQTFSKK</sequence>
<dbReference type="AlphaFoldDB" id="A0A4R6BSY8"/>
<gene>
    <name evidence="1" type="ORF">ERX29_08495</name>
</gene>
<name>A0A4R6BSY8_9STAP</name>
<organism evidence="1 2">
    <name type="scientific">Macrococcus lamae</name>
    <dbReference type="NCBI Taxonomy" id="198484"/>
    <lineage>
        <taxon>Bacteria</taxon>
        <taxon>Bacillati</taxon>
        <taxon>Bacillota</taxon>
        <taxon>Bacilli</taxon>
        <taxon>Bacillales</taxon>
        <taxon>Staphylococcaceae</taxon>
        <taxon>Macrococcus</taxon>
    </lineage>
</organism>
<evidence type="ECO:0000313" key="1">
    <source>
        <dbReference type="EMBL" id="TDM07474.1"/>
    </source>
</evidence>
<proteinExistence type="predicted"/>
<evidence type="ECO:0000313" key="2">
    <source>
        <dbReference type="Proteomes" id="UP000294802"/>
    </source>
</evidence>
<comment type="caution">
    <text evidence="1">The sequence shown here is derived from an EMBL/GenBank/DDBJ whole genome shotgun (WGS) entry which is preliminary data.</text>
</comment>
<keyword evidence="2" id="KW-1185">Reference proteome</keyword>
<reference evidence="1 2" key="1">
    <citation type="submission" date="2019-01" db="EMBL/GenBank/DDBJ databases">
        <title>Draft genome sequences of the type strains of six Macrococcus species.</title>
        <authorList>
            <person name="Mazhar S."/>
            <person name="Altermann E."/>
            <person name="Hill C."/>
            <person name="Mcauliffe O."/>
        </authorList>
    </citation>
    <scope>NUCLEOTIDE SEQUENCE [LARGE SCALE GENOMIC DNA]</scope>
    <source>
        <strain evidence="1 2">CCM4815</strain>
    </source>
</reference>
<dbReference type="Proteomes" id="UP000294802">
    <property type="component" value="Unassembled WGS sequence"/>
</dbReference>
<accession>A0A4R6BSY8</accession>
<protein>
    <submittedName>
        <fullName evidence="1">YtxH domain-containing protein</fullName>
    </submittedName>
</protein>